<organism evidence="2 3">
    <name type="scientific">Botryobasidium botryosum (strain FD-172 SS1)</name>
    <dbReference type="NCBI Taxonomy" id="930990"/>
    <lineage>
        <taxon>Eukaryota</taxon>
        <taxon>Fungi</taxon>
        <taxon>Dikarya</taxon>
        <taxon>Basidiomycota</taxon>
        <taxon>Agaricomycotina</taxon>
        <taxon>Agaricomycetes</taxon>
        <taxon>Cantharellales</taxon>
        <taxon>Botryobasidiaceae</taxon>
        <taxon>Botryobasidium</taxon>
    </lineage>
</organism>
<evidence type="ECO:0000256" key="1">
    <source>
        <dbReference type="SAM" id="MobiDB-lite"/>
    </source>
</evidence>
<dbReference type="HOGENOM" id="CLU_500551_0_0_1"/>
<feature type="compositionally biased region" description="Polar residues" evidence="1">
    <location>
        <begin position="323"/>
        <end position="349"/>
    </location>
</feature>
<name>A0A067MXA5_BOTB1</name>
<feature type="compositionally biased region" description="Basic and acidic residues" evidence="1">
    <location>
        <begin position="153"/>
        <end position="167"/>
    </location>
</feature>
<evidence type="ECO:0000313" key="2">
    <source>
        <dbReference type="EMBL" id="KDQ16191.1"/>
    </source>
</evidence>
<accession>A0A067MXA5</accession>
<feature type="compositionally biased region" description="Polar residues" evidence="1">
    <location>
        <begin position="221"/>
        <end position="230"/>
    </location>
</feature>
<feature type="compositionally biased region" description="Basic and acidic residues" evidence="1">
    <location>
        <begin position="437"/>
        <end position="447"/>
    </location>
</feature>
<feature type="compositionally biased region" description="Basic and acidic residues" evidence="1">
    <location>
        <begin position="236"/>
        <end position="245"/>
    </location>
</feature>
<feature type="compositionally biased region" description="Polar residues" evidence="1">
    <location>
        <begin position="77"/>
        <end position="89"/>
    </location>
</feature>
<reference evidence="3" key="1">
    <citation type="journal article" date="2014" name="Proc. Natl. Acad. Sci. U.S.A.">
        <title>Extensive sampling of basidiomycete genomes demonstrates inadequacy of the white-rot/brown-rot paradigm for wood decay fungi.</title>
        <authorList>
            <person name="Riley R."/>
            <person name="Salamov A.A."/>
            <person name="Brown D.W."/>
            <person name="Nagy L.G."/>
            <person name="Floudas D."/>
            <person name="Held B.W."/>
            <person name="Levasseur A."/>
            <person name="Lombard V."/>
            <person name="Morin E."/>
            <person name="Otillar R."/>
            <person name="Lindquist E.A."/>
            <person name="Sun H."/>
            <person name="LaButti K.M."/>
            <person name="Schmutz J."/>
            <person name="Jabbour D."/>
            <person name="Luo H."/>
            <person name="Baker S.E."/>
            <person name="Pisabarro A.G."/>
            <person name="Walton J.D."/>
            <person name="Blanchette R.A."/>
            <person name="Henrissat B."/>
            <person name="Martin F."/>
            <person name="Cullen D."/>
            <person name="Hibbett D.S."/>
            <person name="Grigoriev I.V."/>
        </authorList>
    </citation>
    <scope>NUCLEOTIDE SEQUENCE [LARGE SCALE GENOMIC DNA]</scope>
    <source>
        <strain evidence="3">FD-172 SS1</strain>
    </source>
</reference>
<feature type="region of interest" description="Disordered" evidence="1">
    <location>
        <begin position="73"/>
        <end position="108"/>
    </location>
</feature>
<feature type="region of interest" description="Disordered" evidence="1">
    <location>
        <begin position="364"/>
        <end position="447"/>
    </location>
</feature>
<dbReference type="AlphaFoldDB" id="A0A067MXA5"/>
<gene>
    <name evidence="2" type="ORF">BOTBODRAFT_43497</name>
</gene>
<sequence length="544" mass="58729">MASPSPLPEIRDIEPLTPAESSSSSILSPSPPPSRPATPDPASTAQRLAFWFPKPDPFNPLLSISELRLRAGLVTPPSVTRTRSGTSATLPIGTGTGTDPSSPSKRRPIRYTDADIELMSAASATPLVLATPVEVPHADHEEQPKSPSIAHTVPEHPAHTHSRLAEIKRRRADRRRTAPSAHLAYSADLNALLPLHRPPTSEDLASYHDSPDESSPERTAAISSPKSSSVVDLLDDVIHEQEQKSKNQRFSLMPRRSASQRTPSASHQKSASRIHVAYPLTPPKTPTFIVPAQYQLQADLPSPEFHDDAKSRPAPPPLPFSSKHASYTSTGTGLSTRPPSSPNSVITATSASSSWYRFESTLSMSSSTSLSDPPSPPLHPLPRASTSTSKTSGTSRASECSSSKRPSTSPGISQAAQKSRISLLPPSRFKSSTKNSASKEKEKEKEKPLLAADVLRASEVELLSRDGVAIRFGDVLREDGLERVIILTQQSKDYFHALVQETPSYLTLRRAGIKLILVGPAEISFSPLVGYEIIHQLTLLLLFG</sequence>
<feature type="compositionally biased region" description="Polar residues" evidence="1">
    <location>
        <begin position="399"/>
        <end position="420"/>
    </location>
</feature>
<feature type="region of interest" description="Disordered" evidence="1">
    <location>
        <begin position="302"/>
        <end position="349"/>
    </location>
</feature>
<feature type="compositionally biased region" description="Pro residues" evidence="1">
    <location>
        <begin position="29"/>
        <end position="39"/>
    </location>
</feature>
<dbReference type="InParanoid" id="A0A067MXA5"/>
<proteinExistence type="predicted"/>
<evidence type="ECO:0000313" key="3">
    <source>
        <dbReference type="Proteomes" id="UP000027195"/>
    </source>
</evidence>
<dbReference type="EMBL" id="KL198028">
    <property type="protein sequence ID" value="KDQ16191.1"/>
    <property type="molecule type" value="Genomic_DNA"/>
</dbReference>
<dbReference type="Proteomes" id="UP000027195">
    <property type="component" value="Unassembled WGS sequence"/>
</dbReference>
<feature type="compositionally biased region" description="Low complexity" evidence="1">
    <location>
        <begin position="381"/>
        <end position="398"/>
    </location>
</feature>
<feature type="region of interest" description="Disordered" evidence="1">
    <location>
        <begin position="135"/>
        <end position="272"/>
    </location>
</feature>
<keyword evidence="3" id="KW-1185">Reference proteome</keyword>
<feature type="compositionally biased region" description="Low complexity" evidence="1">
    <location>
        <begin position="15"/>
        <end position="28"/>
    </location>
</feature>
<feature type="compositionally biased region" description="Polar residues" evidence="1">
    <location>
        <begin position="257"/>
        <end position="271"/>
    </location>
</feature>
<feature type="region of interest" description="Disordered" evidence="1">
    <location>
        <begin position="1"/>
        <end position="43"/>
    </location>
</feature>
<protein>
    <submittedName>
        <fullName evidence="2">Uncharacterized protein</fullName>
    </submittedName>
</protein>